<dbReference type="PATRIC" id="fig|1121439.3.peg.2105"/>
<dbReference type="SMART" id="SM01264">
    <property type="entry name" value="M16C_associated"/>
    <property type="match status" value="1"/>
</dbReference>
<dbReference type="RefSeq" id="WP_020887440.1">
    <property type="nucleotide sequence ID" value="NZ_ATHI01000027.1"/>
</dbReference>
<dbReference type="AlphaFoldDB" id="S7T738"/>
<dbReference type="Pfam" id="PF22516">
    <property type="entry name" value="PreP_C"/>
    <property type="match status" value="1"/>
</dbReference>
<dbReference type="GO" id="GO:0016485">
    <property type="term" value="P:protein processing"/>
    <property type="evidence" value="ECO:0007669"/>
    <property type="project" value="TreeGrafter"/>
</dbReference>
<name>S7T738_9BACT</name>
<dbReference type="InterPro" id="IPR055130">
    <property type="entry name" value="PreP_C"/>
</dbReference>
<protein>
    <submittedName>
        <fullName evidence="2">Peptidase M16C associated domain protein</fullName>
    </submittedName>
</protein>
<dbReference type="Gene3D" id="3.30.830.10">
    <property type="entry name" value="Metalloenzyme, LuxS/M16 peptidase-like"/>
    <property type="match status" value="4"/>
</dbReference>
<evidence type="ECO:0000259" key="1">
    <source>
        <dbReference type="SMART" id="SM01264"/>
    </source>
</evidence>
<dbReference type="SUPFAM" id="SSF63411">
    <property type="entry name" value="LuxS/MPP-like metallohydrolase"/>
    <property type="match status" value="4"/>
</dbReference>
<accession>S7T738</accession>
<evidence type="ECO:0000313" key="2">
    <source>
        <dbReference type="EMBL" id="EPR32391.1"/>
    </source>
</evidence>
<dbReference type="Proteomes" id="UP000014975">
    <property type="component" value="Unassembled WGS sequence"/>
</dbReference>
<dbReference type="GO" id="GO:0004222">
    <property type="term" value="F:metalloendopeptidase activity"/>
    <property type="evidence" value="ECO:0007669"/>
    <property type="project" value="TreeGrafter"/>
</dbReference>
<dbReference type="STRING" id="1121439.dsat_0743"/>
<proteinExistence type="predicted"/>
<dbReference type="PANTHER" id="PTHR43016">
    <property type="entry name" value="PRESEQUENCE PROTEASE"/>
    <property type="match status" value="1"/>
</dbReference>
<dbReference type="Pfam" id="PF00675">
    <property type="entry name" value="Peptidase_M16"/>
    <property type="match status" value="1"/>
</dbReference>
<sequence length="964" mass="106391">MPHGFTLLREEDIPEIQAKALIYRHDATGARLLSVAAPDENKVFGIAFRTPPRDSTGVAHILEHSVLCGSEKYPVKEPFVELLKGSLQTFLNAFTYPDKTCYPVASTNGQDLTNLIDVYLDAVFAPRITENIFKQEGWHYELDDESGPMTYKGVVFNEMKGAYSSPDAVLSELSQQSVFPDVTYGLDSGGDPERIPDLTYEDFKEFHRTYYHPSNSWIYFYGDDDPDERLRLLAERLKGYEALAVDSAVPPQPRLGEPRRVERGYAAAEDGGRAMATMNWLLPETTDAQTNLALRVLDEILMGLPSSPLKKALLDSGLGEDVTGGLETELRHMYFSVGLKGMDPDEAAHSRDAMERIAFEVLQSLEREGIPEDLLDAAMNSVEFAFRENNTGRFPRGLLLWLRSLSTWLYEGDPLALVAFEKPLAALKARLAAREPVFETLIREHFLNNAHRAGVLLTPDPQLLQKREKAEAERLNAAFAAMDKETRAQVMAQTVELREEQARPDAPEALASIPALTRADLPRENRRIPSDFSEVHGAPVMGHDLPTAGIAYLDAGFSLDPLPRDLLPLVPLFGRALLEMGTERDDFTALTRRIARVTGGMDAQSFAAPAVGSDRPASWLFLRGKATAEKAPQMAELFNDVLLTARFDDKARFKQMLMEEKARLEQRLVPAGHSFVLSRLAARFSVAGMASEIMGGVEQLFFLRRLAENFDASWPETLAALEEIRRALLNEAARQVNLTADETARKTIEPGLADLLRALPTASPKAATWQPLPFAANEGLAIPAQVNYVGKGVNLLAEGIVPGQAAPAVARWLRTAYLWDRVRVQGGAYGAFCIFDEVSGNLFMASYRDPNLAKTLSVYDATADYLRSLSLDAAEMDKAVVGAIGDMDAYQLPDAKGFTALMRRLTGRTEEERDARREAILSLGIEDFNVFADAAATLRDKGRVVALGVEGKLAAQGLDVVRVL</sequence>
<dbReference type="EMBL" id="ATHI01000027">
    <property type="protein sequence ID" value="EPR32391.1"/>
    <property type="molecule type" value="Genomic_DNA"/>
</dbReference>
<dbReference type="InterPro" id="IPR011765">
    <property type="entry name" value="Pept_M16_N"/>
</dbReference>
<comment type="caution">
    <text evidence="2">The sequence shown here is derived from an EMBL/GenBank/DDBJ whole genome shotgun (WGS) entry which is preliminary data.</text>
</comment>
<dbReference type="InterPro" id="IPR007863">
    <property type="entry name" value="Peptidase_M16_C"/>
</dbReference>
<dbReference type="MEROPS" id="M16.012"/>
<dbReference type="PANTHER" id="PTHR43016:SF13">
    <property type="entry name" value="PRESEQUENCE PROTEASE, MITOCHONDRIAL"/>
    <property type="match status" value="1"/>
</dbReference>
<dbReference type="eggNOG" id="COG1026">
    <property type="taxonomic scope" value="Bacteria"/>
</dbReference>
<dbReference type="InterPro" id="IPR013578">
    <property type="entry name" value="Peptidase_M16C_assoc"/>
</dbReference>
<dbReference type="GO" id="GO:0046872">
    <property type="term" value="F:metal ion binding"/>
    <property type="evidence" value="ECO:0007669"/>
    <property type="project" value="InterPro"/>
</dbReference>
<dbReference type="OrthoDB" id="9762027at2"/>
<dbReference type="Pfam" id="PF05193">
    <property type="entry name" value="Peptidase_M16_C"/>
    <property type="match status" value="1"/>
</dbReference>
<keyword evidence="3" id="KW-1185">Reference proteome</keyword>
<dbReference type="Pfam" id="PF08367">
    <property type="entry name" value="M16C_assoc"/>
    <property type="match status" value="1"/>
</dbReference>
<dbReference type="InterPro" id="IPR011249">
    <property type="entry name" value="Metalloenz_LuxS/M16"/>
</dbReference>
<evidence type="ECO:0000313" key="3">
    <source>
        <dbReference type="Proteomes" id="UP000014975"/>
    </source>
</evidence>
<reference evidence="2 3" key="1">
    <citation type="journal article" date="2013" name="Genome Announc.">
        <title>Draft genome sequences for three mercury-methylating, sulfate-reducing bacteria.</title>
        <authorList>
            <person name="Brown S.D."/>
            <person name="Hurt R.A.Jr."/>
            <person name="Gilmour C.C."/>
            <person name="Elias D.A."/>
        </authorList>
    </citation>
    <scope>NUCLEOTIDE SEQUENCE [LARGE SCALE GENOMIC DNA]</scope>
    <source>
        <strain evidence="2 3">DSM 16529</strain>
    </source>
</reference>
<organism evidence="2 3">
    <name type="scientific">Alkalidesulfovibrio alkalitolerans DSM 16529</name>
    <dbReference type="NCBI Taxonomy" id="1121439"/>
    <lineage>
        <taxon>Bacteria</taxon>
        <taxon>Pseudomonadati</taxon>
        <taxon>Thermodesulfobacteriota</taxon>
        <taxon>Desulfovibrionia</taxon>
        <taxon>Desulfovibrionales</taxon>
        <taxon>Desulfovibrionaceae</taxon>
        <taxon>Alkalidesulfovibrio</taxon>
    </lineage>
</organism>
<feature type="domain" description="Peptidase M16C associated" evidence="1">
    <location>
        <begin position="457"/>
        <end position="706"/>
    </location>
</feature>
<gene>
    <name evidence="2" type="ORF">dsat_0743</name>
</gene>
<dbReference type="FunFam" id="3.30.830.10:FF:000034">
    <property type="entry name" value="presequence protease 1, chloroplastic/mitochondrial"/>
    <property type="match status" value="1"/>
</dbReference>